<dbReference type="Proteomes" id="UP000694557">
    <property type="component" value="Unassembled WGS sequence"/>
</dbReference>
<dbReference type="GeneTree" id="ENSGT00950000183155"/>
<evidence type="ECO:0000259" key="6">
    <source>
        <dbReference type="PROSITE" id="PS51233"/>
    </source>
</evidence>
<evidence type="ECO:0000313" key="8">
    <source>
        <dbReference type="Proteomes" id="UP000694557"/>
    </source>
</evidence>
<dbReference type="InterPro" id="IPR025615">
    <property type="entry name" value="TILa_dom"/>
</dbReference>
<keyword evidence="8" id="KW-1185">Reference proteome</keyword>
<evidence type="ECO:0000256" key="3">
    <source>
        <dbReference type="ARBA" id="ARBA00023136"/>
    </source>
</evidence>
<dbReference type="CDD" id="cd19941">
    <property type="entry name" value="TIL"/>
    <property type="match status" value="1"/>
</dbReference>
<sequence length="484" mass="53030">SFASTPFSLRNGTIQVYQSGFSLAVSTDFGLLVMYDANHYVRISVPFNYFNATCGLCGTFNSHREDDFRSRTGQILTSDVDFASVVCTVCANQSCNYGLFSTELHHKNNICFHHFSFHCIPSEISCPANSHFESQGTSCPATCSNLNASHGCPLPSQESCICNLGYVLSAGVCVPLAQCGCTFENRYYSSGATVILDQNCGRRCICSRGSMACYSHGCGELEACSVEDGERGCRPTSYATCWVEGPRSYRTFDGVTFQYPGACGLILARVMGWSPHTHFVVSAEKDLEMLLTKPVIRCPGGVFGIIVMLKDPVFTQNLTIHGPIHSFLYMDQSSWSLCRKTAPKHDVSTPMLHSRYGVLWMQLSILCPPNTTSTYNSSLSGLCGNYNGHRHDDFRTPNGVLVNNSQLFGDSWRDGSLSAHCVETENRVLVGPRDRVEECVEDLTEAGGAPGVLCEALRGYALMCQQIGITVGNWRDVTDCGEHQ</sequence>
<proteinExistence type="predicted"/>
<dbReference type="PANTHER" id="PTHR46160">
    <property type="entry name" value="ALPHA-TECTORIN-RELATED"/>
    <property type="match status" value="1"/>
</dbReference>
<evidence type="ECO:0000256" key="5">
    <source>
        <dbReference type="ARBA" id="ARBA00023180"/>
    </source>
</evidence>
<dbReference type="SUPFAM" id="SSF57567">
    <property type="entry name" value="Serine protease inhibitors"/>
    <property type="match status" value="1"/>
</dbReference>
<evidence type="ECO:0000256" key="4">
    <source>
        <dbReference type="ARBA" id="ARBA00023157"/>
    </source>
</evidence>
<keyword evidence="2" id="KW-0732">Signal</keyword>
<dbReference type="InterPro" id="IPR002919">
    <property type="entry name" value="TIL_dom"/>
</dbReference>
<feature type="domain" description="VWFD" evidence="6">
    <location>
        <begin position="239"/>
        <end position="422"/>
    </location>
</feature>
<dbReference type="InterPro" id="IPR014853">
    <property type="entry name" value="VWF/SSPO/ZAN-like_Cys-rich_dom"/>
</dbReference>
<keyword evidence="5" id="KW-0325">Glycoprotein</keyword>
<reference evidence="7" key="2">
    <citation type="submission" date="2025-09" db="UniProtKB">
        <authorList>
            <consortium name="Ensembl"/>
        </authorList>
    </citation>
    <scope>IDENTIFICATION</scope>
</reference>
<keyword evidence="3" id="KW-0472">Membrane</keyword>
<name>A0A8C7I2P0_ONCKI</name>
<dbReference type="GO" id="GO:0016020">
    <property type="term" value="C:membrane"/>
    <property type="evidence" value="ECO:0007669"/>
    <property type="project" value="UniProtKB-SubCell"/>
</dbReference>
<evidence type="ECO:0000256" key="1">
    <source>
        <dbReference type="ARBA" id="ARBA00004370"/>
    </source>
</evidence>
<evidence type="ECO:0000256" key="2">
    <source>
        <dbReference type="ARBA" id="ARBA00022729"/>
    </source>
</evidence>
<feature type="domain" description="VWFD" evidence="6">
    <location>
        <begin position="1"/>
        <end position="96"/>
    </location>
</feature>
<comment type="subcellular location">
    <subcellularLocation>
        <location evidence="1">Membrane</location>
    </subcellularLocation>
</comment>
<accession>A0A8C7I2P0</accession>
<dbReference type="Pfam" id="PF08742">
    <property type="entry name" value="C8"/>
    <property type="match status" value="1"/>
</dbReference>
<protein>
    <recommendedName>
        <fullName evidence="6">VWFD domain-containing protein</fullName>
    </recommendedName>
</protein>
<dbReference type="Pfam" id="PF01826">
    <property type="entry name" value="TIL"/>
    <property type="match status" value="1"/>
</dbReference>
<dbReference type="PROSITE" id="PS51233">
    <property type="entry name" value="VWFD"/>
    <property type="match status" value="2"/>
</dbReference>
<dbReference type="Pfam" id="PF00094">
    <property type="entry name" value="VWD"/>
    <property type="match status" value="3"/>
</dbReference>
<dbReference type="SMART" id="SM00832">
    <property type="entry name" value="C8"/>
    <property type="match status" value="1"/>
</dbReference>
<dbReference type="AlphaFoldDB" id="A0A8C7I2P0"/>
<dbReference type="Ensembl" id="ENSOKIT00005070398.1">
    <property type="protein sequence ID" value="ENSOKIP00005066189.1"/>
    <property type="gene ID" value="ENSOKIG00005028442.1"/>
</dbReference>
<reference evidence="7" key="1">
    <citation type="submission" date="2025-08" db="UniProtKB">
        <authorList>
            <consortium name="Ensembl"/>
        </authorList>
    </citation>
    <scope>IDENTIFICATION</scope>
</reference>
<organism evidence="7 8">
    <name type="scientific">Oncorhynchus kisutch</name>
    <name type="common">Coho salmon</name>
    <name type="synonym">Salmo kisutch</name>
    <dbReference type="NCBI Taxonomy" id="8019"/>
    <lineage>
        <taxon>Eukaryota</taxon>
        <taxon>Metazoa</taxon>
        <taxon>Chordata</taxon>
        <taxon>Craniata</taxon>
        <taxon>Vertebrata</taxon>
        <taxon>Euteleostomi</taxon>
        <taxon>Actinopterygii</taxon>
        <taxon>Neopterygii</taxon>
        <taxon>Teleostei</taxon>
        <taxon>Protacanthopterygii</taxon>
        <taxon>Salmoniformes</taxon>
        <taxon>Salmonidae</taxon>
        <taxon>Salmoninae</taxon>
        <taxon>Oncorhynchus</taxon>
    </lineage>
</organism>
<dbReference type="PANTHER" id="PTHR46160:SF9">
    <property type="entry name" value="PROTEIN PRY2-RELATED"/>
    <property type="match status" value="1"/>
</dbReference>
<dbReference type="InterPro" id="IPR001846">
    <property type="entry name" value="VWF_type-D"/>
</dbReference>
<dbReference type="Gene3D" id="2.10.25.10">
    <property type="entry name" value="Laminin"/>
    <property type="match status" value="1"/>
</dbReference>
<evidence type="ECO:0000313" key="7">
    <source>
        <dbReference type="Ensembl" id="ENSOKIP00005066189.1"/>
    </source>
</evidence>
<dbReference type="InterPro" id="IPR052749">
    <property type="entry name" value="Alpha-tectorin"/>
</dbReference>
<dbReference type="FunFam" id="2.10.25.10:FF:000055">
    <property type="entry name" value="alpha-tectorin isoform X1"/>
    <property type="match status" value="1"/>
</dbReference>
<dbReference type="InterPro" id="IPR036084">
    <property type="entry name" value="Ser_inhib-like_sf"/>
</dbReference>
<dbReference type="SMART" id="SM00216">
    <property type="entry name" value="VWD"/>
    <property type="match status" value="1"/>
</dbReference>
<dbReference type="Pfam" id="PF12714">
    <property type="entry name" value="TILa"/>
    <property type="match status" value="1"/>
</dbReference>
<keyword evidence="4" id="KW-1015">Disulfide bond</keyword>